<comment type="similarity">
    <text evidence="1 10">Belongs to the class-II pyridine nucleotide-disulfide oxidoreductase family.</text>
</comment>
<dbReference type="InterPro" id="IPR036188">
    <property type="entry name" value="FAD/NAD-bd_sf"/>
</dbReference>
<keyword evidence="7" id="KW-1015">Disulfide bond</keyword>
<evidence type="ECO:0000256" key="4">
    <source>
        <dbReference type="ARBA" id="ARBA00022630"/>
    </source>
</evidence>
<keyword evidence="11" id="KW-0521">NADP</keyword>
<organism evidence="13 14">
    <name type="scientific">Leuconostoc litchii</name>
    <dbReference type="NCBI Taxonomy" id="1981069"/>
    <lineage>
        <taxon>Bacteria</taxon>
        <taxon>Bacillati</taxon>
        <taxon>Bacillota</taxon>
        <taxon>Bacilli</taxon>
        <taxon>Lactobacillales</taxon>
        <taxon>Lactobacillaceae</taxon>
        <taxon>Leuconostoc</taxon>
    </lineage>
</organism>
<dbReference type="InterPro" id="IPR023753">
    <property type="entry name" value="FAD/NAD-binding_dom"/>
</dbReference>
<keyword evidence="14" id="KW-1185">Reference proteome</keyword>
<dbReference type="OrthoDB" id="9806179at2"/>
<dbReference type="PRINTS" id="PR00469">
    <property type="entry name" value="PNDRDTASEII"/>
</dbReference>
<evidence type="ECO:0000313" key="13">
    <source>
        <dbReference type="EMBL" id="TYC47330.1"/>
    </source>
</evidence>
<keyword evidence="6 10" id="KW-0560">Oxidoreductase</keyword>
<evidence type="ECO:0000256" key="8">
    <source>
        <dbReference type="ARBA" id="ARBA00023284"/>
    </source>
</evidence>
<evidence type="ECO:0000256" key="1">
    <source>
        <dbReference type="ARBA" id="ARBA00009333"/>
    </source>
</evidence>
<reference evidence="13 14" key="1">
    <citation type="submission" date="2019-01" db="EMBL/GenBank/DDBJ databases">
        <title>Leuconostoc litchii sp. nov., a novel lactic acid bacterium isolated from lychee.</title>
        <authorList>
            <person name="Wang L.-T."/>
        </authorList>
    </citation>
    <scope>NUCLEOTIDE SEQUENCE [LARGE SCALE GENOMIC DNA]</scope>
    <source>
        <strain evidence="13 14">MB7</strain>
    </source>
</reference>
<dbReference type="EC" id="1.8.1.9" evidence="10"/>
<keyword evidence="5 10" id="KW-0274">FAD</keyword>
<evidence type="ECO:0000256" key="6">
    <source>
        <dbReference type="ARBA" id="ARBA00023002"/>
    </source>
</evidence>
<keyword evidence="8 10" id="KW-0676">Redox-active center</keyword>
<keyword evidence="4 10" id="KW-0285">Flavoprotein</keyword>
<evidence type="ECO:0000256" key="2">
    <source>
        <dbReference type="ARBA" id="ARBA00011738"/>
    </source>
</evidence>
<evidence type="ECO:0000259" key="12">
    <source>
        <dbReference type="Pfam" id="PF07992"/>
    </source>
</evidence>
<protein>
    <recommendedName>
        <fullName evidence="3 10">Thioredoxin reductase</fullName>
        <ecNumber evidence="10">1.8.1.9</ecNumber>
    </recommendedName>
</protein>
<comment type="catalytic activity">
    <reaction evidence="9 10">
        <text>[thioredoxin]-dithiol + NADP(+) = [thioredoxin]-disulfide + NADPH + H(+)</text>
        <dbReference type="Rhea" id="RHEA:20345"/>
        <dbReference type="Rhea" id="RHEA-COMP:10698"/>
        <dbReference type="Rhea" id="RHEA-COMP:10700"/>
        <dbReference type="ChEBI" id="CHEBI:15378"/>
        <dbReference type="ChEBI" id="CHEBI:29950"/>
        <dbReference type="ChEBI" id="CHEBI:50058"/>
        <dbReference type="ChEBI" id="CHEBI:57783"/>
        <dbReference type="ChEBI" id="CHEBI:58349"/>
        <dbReference type="EC" id="1.8.1.9"/>
    </reaction>
</comment>
<dbReference type="PRINTS" id="PR00368">
    <property type="entry name" value="FADPNR"/>
</dbReference>
<dbReference type="Proteomes" id="UP000442244">
    <property type="component" value="Unassembled WGS sequence"/>
</dbReference>
<evidence type="ECO:0000256" key="9">
    <source>
        <dbReference type="ARBA" id="ARBA00048132"/>
    </source>
</evidence>
<sequence length="321" mass="34933">MTDKIKEYDVVVIGAGPAGMTAATYASRANLTVLMLDRGIYGGQMNNTAEVENYPGFNSILGPDLSEKMYASSTQFGAEYGFGSVESIEIKNNKKIIHTDMGIYAAKAIIIATGSEHTHLDVDGEDKFQGRGVSYCAVCDGAFFRNEDVLVVGGGDSAIEEGLYLTNLAKSVTVLHRRDKLRAQQIIQNRAFDNPKMKFQWQTEVLAITGDDEKVTGVDVIDNQTNTKRHIDTSGVFIYVGLKANTQGFENLNITDSEGWIITDDKMRTTIPGIFAVGDVRVKDLRQITTAVGDGSLAGQGVYDYISSLPTTEKATEDIVQ</sequence>
<evidence type="ECO:0000256" key="5">
    <source>
        <dbReference type="ARBA" id="ARBA00022827"/>
    </source>
</evidence>
<dbReference type="GO" id="GO:0004791">
    <property type="term" value="F:thioredoxin-disulfide reductase (NADPH) activity"/>
    <property type="evidence" value="ECO:0007669"/>
    <property type="project" value="UniProtKB-UniRule"/>
</dbReference>
<dbReference type="PANTHER" id="PTHR48105">
    <property type="entry name" value="THIOREDOXIN REDUCTASE 1-RELATED-RELATED"/>
    <property type="match status" value="1"/>
</dbReference>
<dbReference type="InterPro" id="IPR008255">
    <property type="entry name" value="Pyr_nucl-diS_OxRdtase_2_AS"/>
</dbReference>
<evidence type="ECO:0000256" key="11">
    <source>
        <dbReference type="RuleBase" id="RU003881"/>
    </source>
</evidence>
<accession>A0A6P2CN25</accession>
<dbReference type="AlphaFoldDB" id="A0A6P2CN25"/>
<dbReference type="NCBIfam" id="TIGR01292">
    <property type="entry name" value="TRX_reduct"/>
    <property type="match status" value="1"/>
</dbReference>
<comment type="caution">
    <text evidence="13">The sequence shown here is derived from an EMBL/GenBank/DDBJ whole genome shotgun (WGS) entry which is preliminary data.</text>
</comment>
<dbReference type="SUPFAM" id="SSF51905">
    <property type="entry name" value="FAD/NAD(P)-binding domain"/>
    <property type="match status" value="1"/>
</dbReference>
<dbReference type="InterPro" id="IPR005982">
    <property type="entry name" value="Thioredox_Rdtase"/>
</dbReference>
<evidence type="ECO:0000313" key="14">
    <source>
        <dbReference type="Proteomes" id="UP000442244"/>
    </source>
</evidence>
<dbReference type="RefSeq" id="WP_148605002.1">
    <property type="nucleotide sequence ID" value="NZ_BSUV01000001.1"/>
</dbReference>
<comment type="subunit">
    <text evidence="2 10">Homodimer.</text>
</comment>
<feature type="domain" description="FAD/NAD(P)-binding" evidence="12">
    <location>
        <begin position="8"/>
        <end position="295"/>
    </location>
</feature>
<evidence type="ECO:0000256" key="3">
    <source>
        <dbReference type="ARBA" id="ARBA00018719"/>
    </source>
</evidence>
<evidence type="ECO:0000256" key="10">
    <source>
        <dbReference type="RuleBase" id="RU003880"/>
    </source>
</evidence>
<dbReference type="GO" id="GO:0019430">
    <property type="term" value="P:removal of superoxide radicals"/>
    <property type="evidence" value="ECO:0007669"/>
    <property type="project" value="UniProtKB-UniRule"/>
</dbReference>
<name>A0A6P2CN25_9LACO</name>
<evidence type="ECO:0000256" key="7">
    <source>
        <dbReference type="ARBA" id="ARBA00023157"/>
    </source>
</evidence>
<dbReference type="EMBL" id="SDGY01000001">
    <property type="protein sequence ID" value="TYC47330.1"/>
    <property type="molecule type" value="Genomic_DNA"/>
</dbReference>
<dbReference type="GO" id="GO:0005737">
    <property type="term" value="C:cytoplasm"/>
    <property type="evidence" value="ECO:0007669"/>
    <property type="project" value="InterPro"/>
</dbReference>
<dbReference type="PROSITE" id="PS00573">
    <property type="entry name" value="PYRIDINE_REDOX_2"/>
    <property type="match status" value="1"/>
</dbReference>
<dbReference type="Gene3D" id="3.50.50.60">
    <property type="entry name" value="FAD/NAD(P)-binding domain"/>
    <property type="match status" value="2"/>
</dbReference>
<gene>
    <name evidence="13" type="primary">trxB</name>
    <name evidence="13" type="ORF">ESZ47_04110</name>
</gene>
<dbReference type="InterPro" id="IPR050097">
    <property type="entry name" value="Ferredoxin-NADP_redctase_2"/>
</dbReference>
<dbReference type="Pfam" id="PF07992">
    <property type="entry name" value="Pyr_redox_2"/>
    <property type="match status" value="1"/>
</dbReference>
<proteinExistence type="inferred from homology"/>
<comment type="cofactor">
    <cofactor evidence="11">
        <name>FAD</name>
        <dbReference type="ChEBI" id="CHEBI:57692"/>
    </cofactor>
    <text evidence="11">Binds 1 FAD per subunit.</text>
</comment>